<proteinExistence type="evidence at transcript level"/>
<evidence type="ECO:0008006" key="3">
    <source>
        <dbReference type="Google" id="ProtNLM"/>
    </source>
</evidence>
<sequence length="117" mass="12374">MGSMRRSSVRLLIGFLLIRLNWCSAVGDKGAEKVGVAFPVVVSTWPFREAVRAAWKVVSTGEGWGSAVDAVVAGCSACEDLRCDGTGQYLLACSLARVVLHMSRARPNLGGNGHAVL</sequence>
<dbReference type="SUPFAM" id="SSF56235">
    <property type="entry name" value="N-terminal nucleophile aminohydrolases (Ntn hydrolases)"/>
    <property type="match status" value="1"/>
</dbReference>
<feature type="signal peptide" evidence="1">
    <location>
        <begin position="1"/>
        <end position="25"/>
    </location>
</feature>
<protein>
    <recommendedName>
        <fullName evidence="3">Secreted protein</fullName>
    </recommendedName>
</protein>
<accession>B6U8R0</accession>
<dbReference type="ExpressionAtlas" id="B6U8R0">
    <property type="expression patterns" value="baseline and differential"/>
</dbReference>
<organism evidence="2">
    <name type="scientific">Zea mays</name>
    <name type="common">Maize</name>
    <dbReference type="NCBI Taxonomy" id="4577"/>
    <lineage>
        <taxon>Eukaryota</taxon>
        <taxon>Viridiplantae</taxon>
        <taxon>Streptophyta</taxon>
        <taxon>Embryophyta</taxon>
        <taxon>Tracheophyta</taxon>
        <taxon>Spermatophyta</taxon>
        <taxon>Magnoliopsida</taxon>
        <taxon>Liliopsida</taxon>
        <taxon>Poales</taxon>
        <taxon>Poaceae</taxon>
        <taxon>PACMAD clade</taxon>
        <taxon>Panicoideae</taxon>
        <taxon>Andropogonodae</taxon>
        <taxon>Andropogoneae</taxon>
        <taxon>Tripsacinae</taxon>
        <taxon>Zea</taxon>
    </lineage>
</organism>
<dbReference type="EMBL" id="EU973625">
    <property type="protein sequence ID" value="ACG45743.1"/>
    <property type="molecule type" value="mRNA"/>
</dbReference>
<dbReference type="AlphaFoldDB" id="B6U8R0"/>
<feature type="chain" id="PRO_5002850699" description="Secreted protein" evidence="1">
    <location>
        <begin position="26"/>
        <end position="117"/>
    </location>
</feature>
<evidence type="ECO:0000256" key="1">
    <source>
        <dbReference type="SAM" id="SignalP"/>
    </source>
</evidence>
<dbReference type="InterPro" id="IPR029055">
    <property type="entry name" value="Ntn_hydrolases_N"/>
</dbReference>
<name>B6U8R0_MAIZE</name>
<keyword evidence="1" id="KW-0732">Signal</keyword>
<reference evidence="2" key="1">
    <citation type="journal article" date="2009" name="Plant Mol. Biol.">
        <title>Insights into corn genes derived from large-scale cDNA sequencing.</title>
        <authorList>
            <person name="Alexandrov N.N."/>
            <person name="Brover V.V."/>
            <person name="Freidin S."/>
            <person name="Troukhan M.E."/>
            <person name="Tatarinova T.V."/>
            <person name="Zhang H."/>
            <person name="Swaller T.J."/>
            <person name="Lu Y.P."/>
            <person name="Bouck J."/>
            <person name="Flavell R.B."/>
            <person name="Feldmann K.A."/>
        </authorList>
    </citation>
    <scope>NUCLEOTIDE SEQUENCE</scope>
</reference>
<evidence type="ECO:0000313" key="2">
    <source>
        <dbReference type="EMBL" id="ACG45743.1"/>
    </source>
</evidence>